<evidence type="ECO:0000256" key="6">
    <source>
        <dbReference type="ARBA" id="ARBA00023136"/>
    </source>
</evidence>
<accession>A0ABY8G284</accession>
<comment type="subcellular location">
    <subcellularLocation>
        <location evidence="1 7">Cell membrane</location>
        <topology evidence="1 7">Multi-pass membrane protein</topology>
    </subcellularLocation>
</comment>
<comment type="similarity">
    <text evidence="7">Belongs to the binding-protein-dependent transport system permease family.</text>
</comment>
<keyword evidence="2 7" id="KW-0813">Transport</keyword>
<feature type="transmembrane region" description="Helical" evidence="7">
    <location>
        <begin position="151"/>
        <end position="178"/>
    </location>
</feature>
<evidence type="ECO:0000256" key="3">
    <source>
        <dbReference type="ARBA" id="ARBA00022475"/>
    </source>
</evidence>
<sequence>MRRQKWYTPYLLVLPGVIWVFVFALWPFLNTVALAFTDARPLQPANYVGLENFFKLFSDERFTYALTTSLVYVVVCVPLLTLLPLLLALLVHRKIPGIGFFRTTFYFPVIASAVVVAIVWEFLFSSSGTINEAMKFFGLLDRPIEFLSDRWLLISCAIGLTVWKGLGYYMVVYLAALGSVGRELHEAAALDGAGRWRRFWTVTVPGVRGPMMLVAVLICVAAMRVFTELYILSNGSGGPGGQAMSMVMLIQSMGKGLNGQIGYASAISLVLFALTLIPLAIIGYTSNRDLIKDARAARRANKQIEKNALRARPASETALPASMQHLAVAASTSASRTTGKHKETTK</sequence>
<dbReference type="RefSeq" id="WP_278012405.1">
    <property type="nucleotide sequence ID" value="NZ_CP121208.1"/>
</dbReference>
<keyword evidence="6 7" id="KW-0472">Membrane</keyword>
<dbReference type="SUPFAM" id="SSF160964">
    <property type="entry name" value="MalF N-terminal region-like"/>
    <property type="match status" value="1"/>
</dbReference>
<evidence type="ECO:0000259" key="9">
    <source>
        <dbReference type="PROSITE" id="PS50928"/>
    </source>
</evidence>
<evidence type="ECO:0000256" key="2">
    <source>
        <dbReference type="ARBA" id="ARBA00022448"/>
    </source>
</evidence>
<dbReference type="InterPro" id="IPR035906">
    <property type="entry name" value="MetI-like_sf"/>
</dbReference>
<feature type="domain" description="ABC transmembrane type-1" evidence="9">
    <location>
        <begin position="66"/>
        <end position="282"/>
    </location>
</feature>
<keyword evidence="11" id="KW-1185">Reference proteome</keyword>
<evidence type="ECO:0000313" key="11">
    <source>
        <dbReference type="Proteomes" id="UP001215216"/>
    </source>
</evidence>
<dbReference type="EMBL" id="CP121208">
    <property type="protein sequence ID" value="WFM82979.1"/>
    <property type="molecule type" value="Genomic_DNA"/>
</dbReference>
<evidence type="ECO:0000256" key="7">
    <source>
        <dbReference type="RuleBase" id="RU363032"/>
    </source>
</evidence>
<reference evidence="10 11" key="1">
    <citation type="submission" date="2023-03" db="EMBL/GenBank/DDBJ databases">
        <title>Complete genome of Arcanobacterium canis strain DSM 25104 isolated in 2010 from a canine otitis externa in Germany.</title>
        <authorList>
            <person name="Borowiak M."/>
            <person name="Kreitlow A."/>
            <person name="Malorny B."/>
            <person name="Laemmler C."/>
            <person name="Prenger-Berninghoff E."/>
            <person name="Ploetz M."/>
            <person name="Abdulmawjood A."/>
        </authorList>
    </citation>
    <scope>NUCLEOTIDE SEQUENCE [LARGE SCALE GENOMIC DNA]</scope>
    <source>
        <strain evidence="10 11">DSM 25104</strain>
    </source>
</reference>
<dbReference type="PANTHER" id="PTHR30193:SF44">
    <property type="entry name" value="LACTOSE TRANSPORT SYSTEM PERMEASE PROTEIN LACF"/>
    <property type="match status" value="1"/>
</dbReference>
<dbReference type="InterPro" id="IPR051393">
    <property type="entry name" value="ABC_transporter_permease"/>
</dbReference>
<keyword evidence="5 7" id="KW-1133">Transmembrane helix</keyword>
<evidence type="ECO:0000256" key="1">
    <source>
        <dbReference type="ARBA" id="ARBA00004651"/>
    </source>
</evidence>
<keyword evidence="3" id="KW-1003">Cell membrane</keyword>
<evidence type="ECO:0000313" key="10">
    <source>
        <dbReference type="EMBL" id="WFM82979.1"/>
    </source>
</evidence>
<dbReference type="PROSITE" id="PS50928">
    <property type="entry name" value="ABC_TM1"/>
    <property type="match status" value="1"/>
</dbReference>
<feature type="transmembrane region" description="Helical" evidence="7">
    <location>
        <begin position="70"/>
        <end position="91"/>
    </location>
</feature>
<dbReference type="PANTHER" id="PTHR30193">
    <property type="entry name" value="ABC TRANSPORTER PERMEASE PROTEIN"/>
    <property type="match status" value="1"/>
</dbReference>
<protein>
    <submittedName>
        <fullName evidence="10">Sugar ABC transporter permease</fullName>
    </submittedName>
</protein>
<keyword evidence="4 7" id="KW-0812">Transmembrane</keyword>
<feature type="region of interest" description="Disordered" evidence="8">
    <location>
        <begin position="327"/>
        <end position="346"/>
    </location>
</feature>
<feature type="transmembrane region" description="Helical" evidence="7">
    <location>
        <begin position="199"/>
        <end position="223"/>
    </location>
</feature>
<feature type="transmembrane region" description="Helical" evidence="7">
    <location>
        <begin position="103"/>
        <end position="124"/>
    </location>
</feature>
<dbReference type="Pfam" id="PF00528">
    <property type="entry name" value="BPD_transp_1"/>
    <property type="match status" value="1"/>
</dbReference>
<dbReference type="InterPro" id="IPR000515">
    <property type="entry name" value="MetI-like"/>
</dbReference>
<name>A0ABY8G284_9ACTO</name>
<feature type="transmembrane region" description="Helical" evidence="7">
    <location>
        <begin position="261"/>
        <end position="285"/>
    </location>
</feature>
<organism evidence="10 11">
    <name type="scientific">Arcanobacterium canis</name>
    <dbReference type="NCBI Taxonomy" id="999183"/>
    <lineage>
        <taxon>Bacteria</taxon>
        <taxon>Bacillati</taxon>
        <taxon>Actinomycetota</taxon>
        <taxon>Actinomycetes</taxon>
        <taxon>Actinomycetales</taxon>
        <taxon>Actinomycetaceae</taxon>
        <taxon>Arcanobacterium</taxon>
    </lineage>
</organism>
<evidence type="ECO:0000256" key="5">
    <source>
        <dbReference type="ARBA" id="ARBA00022989"/>
    </source>
</evidence>
<evidence type="ECO:0000256" key="8">
    <source>
        <dbReference type="SAM" id="MobiDB-lite"/>
    </source>
</evidence>
<dbReference type="Proteomes" id="UP001215216">
    <property type="component" value="Chromosome"/>
</dbReference>
<proteinExistence type="inferred from homology"/>
<evidence type="ECO:0000256" key="4">
    <source>
        <dbReference type="ARBA" id="ARBA00022692"/>
    </source>
</evidence>
<dbReference type="Gene3D" id="1.10.3720.10">
    <property type="entry name" value="MetI-like"/>
    <property type="match status" value="1"/>
</dbReference>
<gene>
    <name evidence="10" type="ORF">P7079_06160</name>
</gene>
<dbReference type="CDD" id="cd06261">
    <property type="entry name" value="TM_PBP2"/>
    <property type="match status" value="1"/>
</dbReference>
<dbReference type="SUPFAM" id="SSF161098">
    <property type="entry name" value="MetI-like"/>
    <property type="match status" value="1"/>
</dbReference>
<feature type="transmembrane region" description="Helical" evidence="7">
    <location>
        <begin position="7"/>
        <end position="29"/>
    </location>
</feature>